<sequence length="170" mass="18539">MLTILMETRDSETRLAQSLAALVAGAVEGLISDVIVLDHGSQDASGQVADAAGARFLTRWDMADVLRSARGEWLLLIEPGARPLGRWVDEIAEHMAIGRGPACFSASRRHRRPLLARLASRRPPLEQGFLIKRTQAAGMTRSGMSLADFVSRRGVHRLSSELMPAWASGR</sequence>
<dbReference type="SUPFAM" id="SSF53448">
    <property type="entry name" value="Nucleotide-diphospho-sugar transferases"/>
    <property type="match status" value="1"/>
</dbReference>
<dbReference type="InterPro" id="IPR029044">
    <property type="entry name" value="Nucleotide-diphossugar_trans"/>
</dbReference>
<evidence type="ECO:0000313" key="1">
    <source>
        <dbReference type="EMBL" id="MCD7110877.1"/>
    </source>
</evidence>
<name>A0A9X1T1T6_9HYPH</name>
<keyword evidence="2" id="KW-1185">Reference proteome</keyword>
<dbReference type="AlphaFoldDB" id="A0A9X1T1T6"/>
<dbReference type="EMBL" id="JAJOZR010000012">
    <property type="protein sequence ID" value="MCD7110877.1"/>
    <property type="molecule type" value="Genomic_DNA"/>
</dbReference>
<dbReference type="RefSeq" id="WP_231816016.1">
    <property type="nucleotide sequence ID" value="NZ_JAJOZR010000012.1"/>
</dbReference>
<gene>
    <name evidence="1" type="ORF">LRX75_17735</name>
</gene>
<accession>A0A9X1T1T6</accession>
<comment type="caution">
    <text evidence="1">The sequence shown here is derived from an EMBL/GenBank/DDBJ whole genome shotgun (WGS) entry which is preliminary data.</text>
</comment>
<reference evidence="1" key="1">
    <citation type="submission" date="2021-12" db="EMBL/GenBank/DDBJ databases">
        <authorList>
            <person name="Li Y."/>
        </authorList>
    </citation>
    <scope>NUCLEOTIDE SEQUENCE</scope>
    <source>
        <strain evidence="1">DKSPLA3</strain>
    </source>
</reference>
<dbReference type="Gene3D" id="3.90.550.10">
    <property type="entry name" value="Spore Coat Polysaccharide Biosynthesis Protein SpsA, Chain A"/>
    <property type="match status" value="1"/>
</dbReference>
<organism evidence="1 2">
    <name type="scientific">Rhizobium quercicola</name>
    <dbReference type="NCBI Taxonomy" id="2901226"/>
    <lineage>
        <taxon>Bacteria</taxon>
        <taxon>Pseudomonadati</taxon>
        <taxon>Pseudomonadota</taxon>
        <taxon>Alphaproteobacteria</taxon>
        <taxon>Hyphomicrobiales</taxon>
        <taxon>Rhizobiaceae</taxon>
        <taxon>Rhizobium/Agrobacterium group</taxon>
        <taxon>Rhizobium</taxon>
    </lineage>
</organism>
<evidence type="ECO:0000313" key="2">
    <source>
        <dbReference type="Proteomes" id="UP001139089"/>
    </source>
</evidence>
<dbReference type="Proteomes" id="UP001139089">
    <property type="component" value="Unassembled WGS sequence"/>
</dbReference>
<proteinExistence type="predicted"/>
<protein>
    <submittedName>
        <fullName evidence="1">Glycosyl transferase</fullName>
    </submittedName>
</protein>
<dbReference type="GO" id="GO:0016740">
    <property type="term" value="F:transferase activity"/>
    <property type="evidence" value="ECO:0007669"/>
    <property type="project" value="UniProtKB-KW"/>
</dbReference>
<keyword evidence="1" id="KW-0808">Transferase</keyword>